<evidence type="ECO:0000256" key="3">
    <source>
        <dbReference type="ARBA" id="ARBA00022729"/>
    </source>
</evidence>
<dbReference type="InterPro" id="IPR018392">
    <property type="entry name" value="LysM"/>
</dbReference>
<name>A0A2A2GC77_9BACT</name>
<dbReference type="Pfam" id="PF01476">
    <property type="entry name" value="LysM"/>
    <property type="match status" value="1"/>
</dbReference>
<dbReference type="AlphaFoldDB" id="A0A2A2GC77"/>
<dbReference type="PANTHER" id="PTHR34700">
    <property type="entry name" value="POTASSIUM BINDING PROTEIN KBP"/>
    <property type="match status" value="1"/>
</dbReference>
<evidence type="ECO:0000256" key="1">
    <source>
        <dbReference type="ARBA" id="ARBA00003989"/>
    </source>
</evidence>
<dbReference type="SMART" id="SM00257">
    <property type="entry name" value="LysM"/>
    <property type="match status" value="1"/>
</dbReference>
<dbReference type="PROSITE" id="PS51782">
    <property type="entry name" value="LYSM"/>
    <property type="match status" value="1"/>
</dbReference>
<dbReference type="Gene3D" id="3.10.350.10">
    <property type="entry name" value="LysM domain"/>
    <property type="match status" value="1"/>
</dbReference>
<dbReference type="Proteomes" id="UP000218831">
    <property type="component" value="Unassembled WGS sequence"/>
</dbReference>
<dbReference type="RefSeq" id="WP_095605422.1">
    <property type="nucleotide sequence ID" value="NZ_NSKE01000002.1"/>
</dbReference>
<dbReference type="PANTHER" id="PTHR34700:SF4">
    <property type="entry name" value="PHAGE-LIKE ELEMENT PBSX PROTEIN XKDP"/>
    <property type="match status" value="1"/>
</dbReference>
<dbReference type="Pfam" id="PF10627">
    <property type="entry name" value="CsgE"/>
    <property type="match status" value="1"/>
</dbReference>
<keyword evidence="6" id="KW-1185">Reference proteome</keyword>
<accession>A0A2A2GC77</accession>
<protein>
    <recommendedName>
        <fullName evidence="2">Curli production assembly/transport component CsgE</fullName>
    </recommendedName>
</protein>
<gene>
    <name evidence="5" type="ORF">CK503_03625</name>
</gene>
<evidence type="ECO:0000259" key="4">
    <source>
        <dbReference type="PROSITE" id="PS51782"/>
    </source>
</evidence>
<dbReference type="EMBL" id="NSKE01000002">
    <property type="protein sequence ID" value="PAU95296.1"/>
    <property type="molecule type" value="Genomic_DNA"/>
</dbReference>
<keyword evidence="3" id="KW-0732">Signal</keyword>
<dbReference type="SUPFAM" id="SSF54106">
    <property type="entry name" value="LysM domain"/>
    <property type="match status" value="1"/>
</dbReference>
<reference evidence="5 6" key="1">
    <citation type="submission" date="2017-08" db="EMBL/GenBank/DDBJ databases">
        <title>Aliifodinibius alkalisoli sp. nov., isolated from saline alkaline soil.</title>
        <authorList>
            <person name="Liu D."/>
            <person name="Zhang G."/>
        </authorList>
    </citation>
    <scope>NUCLEOTIDE SEQUENCE [LARGE SCALE GENOMIC DNA]</scope>
    <source>
        <strain evidence="5 6">WN023</strain>
    </source>
</reference>
<evidence type="ECO:0000313" key="6">
    <source>
        <dbReference type="Proteomes" id="UP000218831"/>
    </source>
</evidence>
<sequence>MGQWIMRFATCIIFILSCFFLLGTTDYDPEPLTYEVEPGDTLIEIAAEFGNFIWWIDIYKANADKIKNPHFIYPGQELEIPTHIVQDLRLTVTTDDVNRVLAMNKKFEREEKEKKDDKKLKKFRETFNQLVEKKKKRKEGSGVDSYEGLGFGGMVLDETRSKMGRDFYAIFYKHWEDPKDISNFTITVSEQPTPSRGTMIQIEIDNQLVFRNRLEPRYYKTEKAAKRAVSLCKKRLVQQASIQNEFAGY</sequence>
<comment type="caution">
    <text evidence="5">The sequence shown here is derived from an EMBL/GenBank/DDBJ whole genome shotgun (WGS) entry which is preliminary data.</text>
</comment>
<proteinExistence type="predicted"/>
<dbReference type="InterPro" id="IPR036779">
    <property type="entry name" value="LysM_dom_sf"/>
</dbReference>
<evidence type="ECO:0000256" key="2">
    <source>
        <dbReference type="ARBA" id="ARBA00014024"/>
    </source>
</evidence>
<dbReference type="CDD" id="cd00118">
    <property type="entry name" value="LysM"/>
    <property type="match status" value="1"/>
</dbReference>
<dbReference type="OrthoDB" id="1524955at2"/>
<organism evidence="5 6">
    <name type="scientific">Fodinibius salipaludis</name>
    <dbReference type="NCBI Taxonomy" id="2032627"/>
    <lineage>
        <taxon>Bacteria</taxon>
        <taxon>Pseudomonadati</taxon>
        <taxon>Balneolota</taxon>
        <taxon>Balneolia</taxon>
        <taxon>Balneolales</taxon>
        <taxon>Balneolaceae</taxon>
        <taxon>Fodinibius</taxon>
    </lineage>
</organism>
<evidence type="ECO:0000313" key="5">
    <source>
        <dbReference type="EMBL" id="PAU95296.1"/>
    </source>
</evidence>
<dbReference type="PROSITE" id="PS51257">
    <property type="entry name" value="PROKAR_LIPOPROTEIN"/>
    <property type="match status" value="1"/>
</dbReference>
<dbReference type="InterPro" id="IPR018900">
    <property type="entry name" value="Curli_CsgE"/>
</dbReference>
<feature type="domain" description="LysM" evidence="4">
    <location>
        <begin position="32"/>
        <end position="80"/>
    </location>
</feature>
<comment type="function">
    <text evidence="1">May be involved in the biogenesis of curli organelles.</text>
</comment>
<dbReference type="InterPro" id="IPR052196">
    <property type="entry name" value="Bact_Kbp"/>
</dbReference>